<dbReference type="GO" id="GO:0051536">
    <property type="term" value="F:iron-sulfur cluster binding"/>
    <property type="evidence" value="ECO:0007669"/>
    <property type="project" value="UniProtKB-KW"/>
</dbReference>
<keyword evidence="5" id="KW-0560">Oxidoreductase</keyword>
<evidence type="ECO:0000313" key="9">
    <source>
        <dbReference type="EMBL" id="OEF99674.1"/>
    </source>
</evidence>
<evidence type="ECO:0000313" key="10">
    <source>
        <dbReference type="Proteomes" id="UP000243739"/>
    </source>
</evidence>
<evidence type="ECO:0000259" key="8">
    <source>
        <dbReference type="PROSITE" id="PS51669"/>
    </source>
</evidence>
<dbReference type="STRING" id="337097.BHF71_07910"/>
<dbReference type="GO" id="GO:0016491">
    <property type="term" value="F:oxidoreductase activity"/>
    <property type="evidence" value="ECO:0007669"/>
    <property type="project" value="UniProtKB-KW"/>
</dbReference>
<evidence type="ECO:0000256" key="3">
    <source>
        <dbReference type="ARBA" id="ARBA00022505"/>
    </source>
</evidence>
<evidence type="ECO:0000256" key="4">
    <source>
        <dbReference type="ARBA" id="ARBA00022723"/>
    </source>
</evidence>
<feature type="domain" description="4Fe-4S Mo/W bis-MGD-type" evidence="8">
    <location>
        <begin position="1"/>
        <end position="58"/>
    </location>
</feature>
<dbReference type="Pfam" id="PF04879">
    <property type="entry name" value="Molybdop_Fe4S4"/>
    <property type="match status" value="1"/>
</dbReference>
<evidence type="ECO:0000256" key="2">
    <source>
        <dbReference type="ARBA" id="ARBA00010312"/>
    </source>
</evidence>
<dbReference type="InterPro" id="IPR050612">
    <property type="entry name" value="Prok_Mopterin_Oxidored"/>
</dbReference>
<sequence length="670" mass="76026">MKQWRTACPLNCYDVCGLTVTVNQNKIVKIEGDPSHPITRGKICGKGKLLKDRLNDSKRLLYPLKKVDEKFIRISWDQALDEISQRMLDVREKYGPTAILHSYDYASGGLLKGLDQRFFNFFGGMTEVIGSLCWGAGIQGQLYDFGDSLSHDVEDIKNANVILIWGRNITTTNIHLLPFILDAKKSGAKLIVIDPINTGIAKKADLHIKIQPGMDGLLALVISKIIIDNGWHDMDFINKYSIGFDELRKEIGKLDIEKISEEINVEQKLIYDLAYMYAKQKPVMTFLGLGMQRYANGGNSIRAIDALIALSGNVGISGGGVQYANLAVGRSFNWKELLRVDLRKEYRTFKRPSQADEIINAQNPPIKIVFVTRSNPITQLPNQEKTITSFEKIETKIVIDMFMTDTARLADYILPTTSVFEEEDIYYGSMFHNVIRYGPKIVEPRGEAWSDLKIWTELAERLGLNGFKKNSEEYFEIALKPLDKYGIDFKTLKENGQLRLPVPSIPWQDKKFSTPSQKFEFYSERAKKEGLPPTAVISYPKESLQVNPDLNGKYPYNLLSIHPSKSLHSQHHLLVRKEDSKPWIIISKTIATEHKINNGDLVQVFNERGFIIGYAKVEQKMNEKTIVIEEGWWRDSDASVNILTSNQLSDMGNGSILYDCAVMINTLPRK</sequence>
<reference evidence="9 10" key="1">
    <citation type="submission" date="2016-09" db="EMBL/GenBank/DDBJ databases">
        <title>Draft genome sequence for the type strain of Vulcanibacillus modesticaldus BR, a strictly anaerobic, moderately thermophilic, and nitrate-reducing bacterium from deep sea-hydrothermal vents of the Mid-Atlantic Ridge.</title>
        <authorList>
            <person name="Abin C.A."/>
            <person name="Hollibaugh J.T."/>
        </authorList>
    </citation>
    <scope>NUCLEOTIDE SEQUENCE [LARGE SCALE GENOMIC DNA]</scope>
    <source>
        <strain evidence="9 10">BR</strain>
    </source>
</reference>
<dbReference type="OrthoDB" id="9803192at2"/>
<gene>
    <name evidence="9" type="ORF">BHF71_07910</name>
</gene>
<dbReference type="InterPro" id="IPR009010">
    <property type="entry name" value="Asp_de-COase-like_dom_sf"/>
</dbReference>
<dbReference type="InterPro" id="IPR006655">
    <property type="entry name" value="Mopterin_OxRdtase_prok_CS"/>
</dbReference>
<dbReference type="SUPFAM" id="SSF53706">
    <property type="entry name" value="Formate dehydrogenase/DMSO reductase, domains 1-3"/>
    <property type="match status" value="1"/>
</dbReference>
<dbReference type="GO" id="GO:0046872">
    <property type="term" value="F:metal ion binding"/>
    <property type="evidence" value="ECO:0007669"/>
    <property type="project" value="UniProtKB-KW"/>
</dbReference>
<dbReference type="Pfam" id="PF01568">
    <property type="entry name" value="Molydop_binding"/>
    <property type="match status" value="1"/>
</dbReference>
<accession>A0A1D2YVB8</accession>
<dbReference type="PANTHER" id="PTHR43742:SF6">
    <property type="entry name" value="OXIDOREDUCTASE YYAE-RELATED"/>
    <property type="match status" value="1"/>
</dbReference>
<dbReference type="CDD" id="cd02766">
    <property type="entry name" value="MopB_3"/>
    <property type="match status" value="1"/>
</dbReference>
<keyword evidence="4" id="KW-0479">Metal-binding</keyword>
<evidence type="ECO:0000256" key="5">
    <source>
        <dbReference type="ARBA" id="ARBA00023002"/>
    </source>
</evidence>
<dbReference type="Proteomes" id="UP000243739">
    <property type="component" value="Unassembled WGS sequence"/>
</dbReference>
<dbReference type="SUPFAM" id="SSF50692">
    <property type="entry name" value="ADC-like"/>
    <property type="match status" value="1"/>
</dbReference>
<keyword evidence="6" id="KW-0408">Iron</keyword>
<keyword evidence="3" id="KW-0500">Molybdenum</keyword>
<protein>
    <submittedName>
        <fullName evidence="9">Oxidoreductase</fullName>
    </submittedName>
</protein>
<comment type="cofactor">
    <cofactor evidence="1">
        <name>Mo-bis(molybdopterin guanine dinucleotide)</name>
        <dbReference type="ChEBI" id="CHEBI:60539"/>
    </cofactor>
</comment>
<dbReference type="GO" id="GO:0043546">
    <property type="term" value="F:molybdopterin cofactor binding"/>
    <property type="evidence" value="ECO:0007669"/>
    <property type="project" value="InterPro"/>
</dbReference>
<dbReference type="RefSeq" id="WP_069656462.1">
    <property type="nucleotide sequence ID" value="NZ_MIJF01000016.1"/>
</dbReference>
<dbReference type="PROSITE" id="PS00490">
    <property type="entry name" value="MOLYBDOPTERIN_PROK_2"/>
    <property type="match status" value="1"/>
</dbReference>
<dbReference type="Gene3D" id="2.40.40.20">
    <property type="match status" value="1"/>
</dbReference>
<evidence type="ECO:0000256" key="6">
    <source>
        <dbReference type="ARBA" id="ARBA00023004"/>
    </source>
</evidence>
<name>A0A1D2YVB8_9BACI</name>
<dbReference type="InterPro" id="IPR006657">
    <property type="entry name" value="MoPterin_dinucl-bd_dom"/>
</dbReference>
<dbReference type="SMART" id="SM00926">
    <property type="entry name" value="Molybdop_Fe4S4"/>
    <property type="match status" value="1"/>
</dbReference>
<comment type="caution">
    <text evidence="9">The sequence shown here is derived from an EMBL/GenBank/DDBJ whole genome shotgun (WGS) entry which is preliminary data.</text>
</comment>
<dbReference type="Gene3D" id="2.20.25.90">
    <property type="entry name" value="ADC-like domains"/>
    <property type="match status" value="1"/>
</dbReference>
<dbReference type="EMBL" id="MIJF01000016">
    <property type="protein sequence ID" value="OEF99674.1"/>
    <property type="molecule type" value="Genomic_DNA"/>
</dbReference>
<dbReference type="AlphaFoldDB" id="A0A1D2YVB8"/>
<dbReference type="PROSITE" id="PS51669">
    <property type="entry name" value="4FE4S_MOW_BIS_MGD"/>
    <property type="match status" value="1"/>
</dbReference>
<proteinExistence type="inferred from homology"/>
<dbReference type="Pfam" id="PF00384">
    <property type="entry name" value="Molybdopterin"/>
    <property type="match status" value="1"/>
</dbReference>
<keyword evidence="7" id="KW-0411">Iron-sulfur</keyword>
<dbReference type="InterPro" id="IPR006963">
    <property type="entry name" value="Mopterin_OxRdtase_4Fe-4S_dom"/>
</dbReference>
<evidence type="ECO:0000256" key="1">
    <source>
        <dbReference type="ARBA" id="ARBA00001942"/>
    </source>
</evidence>
<organism evidence="9 10">
    <name type="scientific">Vulcanibacillus modesticaldus</name>
    <dbReference type="NCBI Taxonomy" id="337097"/>
    <lineage>
        <taxon>Bacteria</taxon>
        <taxon>Bacillati</taxon>
        <taxon>Bacillota</taxon>
        <taxon>Bacilli</taxon>
        <taxon>Bacillales</taxon>
        <taxon>Bacillaceae</taxon>
        <taxon>Vulcanibacillus</taxon>
    </lineage>
</organism>
<dbReference type="Gene3D" id="3.40.50.740">
    <property type="match status" value="1"/>
</dbReference>
<dbReference type="InterPro" id="IPR006656">
    <property type="entry name" value="Mopterin_OxRdtase"/>
</dbReference>
<evidence type="ECO:0000256" key="7">
    <source>
        <dbReference type="ARBA" id="ARBA00023014"/>
    </source>
</evidence>
<comment type="similarity">
    <text evidence="2">Belongs to the prokaryotic molybdopterin-containing oxidoreductase family.</text>
</comment>
<dbReference type="Gene3D" id="3.30.2070.10">
    <property type="entry name" value="Formate dehydrogenase/DMSO reductase"/>
    <property type="match status" value="1"/>
</dbReference>
<dbReference type="PANTHER" id="PTHR43742">
    <property type="entry name" value="TRIMETHYLAMINE-N-OXIDE REDUCTASE"/>
    <property type="match status" value="1"/>
</dbReference>
<dbReference type="Gene3D" id="3.40.228.10">
    <property type="entry name" value="Dimethylsulfoxide Reductase, domain 2"/>
    <property type="match status" value="1"/>
</dbReference>
<keyword evidence="10" id="KW-1185">Reference proteome</keyword>